<organism evidence="1 2">
    <name type="scientific">Sclerotinia sclerotiorum (strain ATCC 18683 / 1980 / Ss-1)</name>
    <name type="common">White mold</name>
    <name type="synonym">Whetzelinia sclerotiorum</name>
    <dbReference type="NCBI Taxonomy" id="665079"/>
    <lineage>
        <taxon>Eukaryota</taxon>
        <taxon>Fungi</taxon>
        <taxon>Dikarya</taxon>
        <taxon>Ascomycota</taxon>
        <taxon>Pezizomycotina</taxon>
        <taxon>Leotiomycetes</taxon>
        <taxon>Helotiales</taxon>
        <taxon>Sclerotiniaceae</taxon>
        <taxon>Sclerotinia</taxon>
    </lineage>
</organism>
<dbReference type="KEGG" id="ssl:SS1G_04385"/>
<dbReference type="GeneID" id="5491179"/>
<dbReference type="Proteomes" id="UP000001312">
    <property type="component" value="Unassembled WGS sequence"/>
</dbReference>
<sequence>MSCVSRRHFCTINTAGPFSTTGDTIGTEGDDRGILALLESMISPTWMKRTSTSMIWTSVVSIARDETMHGMNIMLKERRKRLRAHCLRNTILYR</sequence>
<evidence type="ECO:0000313" key="2">
    <source>
        <dbReference type="Proteomes" id="UP000001312"/>
    </source>
</evidence>
<proteinExistence type="predicted"/>
<dbReference type="AlphaFoldDB" id="A7EGE4"/>
<keyword evidence="2" id="KW-1185">Reference proteome</keyword>
<gene>
    <name evidence="1" type="ORF">SS1G_04385</name>
</gene>
<evidence type="ECO:0000313" key="1">
    <source>
        <dbReference type="EMBL" id="EDO01910.1"/>
    </source>
</evidence>
<dbReference type="InParanoid" id="A7EGE4"/>
<accession>A7EGE4</accession>
<dbReference type="EMBL" id="CH476625">
    <property type="protein sequence ID" value="EDO01910.1"/>
    <property type="molecule type" value="Genomic_DNA"/>
</dbReference>
<dbReference type="HOGENOM" id="CLU_2387508_0_0_1"/>
<name>A7EGE4_SCLS1</name>
<reference evidence="2" key="1">
    <citation type="journal article" date="2011" name="PLoS Genet.">
        <title>Genomic analysis of the necrotrophic fungal pathogens Sclerotinia sclerotiorum and Botrytis cinerea.</title>
        <authorList>
            <person name="Amselem J."/>
            <person name="Cuomo C.A."/>
            <person name="van Kan J.A."/>
            <person name="Viaud M."/>
            <person name="Benito E.P."/>
            <person name="Couloux A."/>
            <person name="Coutinho P.M."/>
            <person name="de Vries R.P."/>
            <person name="Dyer P.S."/>
            <person name="Fillinger S."/>
            <person name="Fournier E."/>
            <person name="Gout L."/>
            <person name="Hahn M."/>
            <person name="Kohn L."/>
            <person name="Lapalu N."/>
            <person name="Plummer K.M."/>
            <person name="Pradier J.M."/>
            <person name="Quevillon E."/>
            <person name="Sharon A."/>
            <person name="Simon A."/>
            <person name="ten Have A."/>
            <person name="Tudzynski B."/>
            <person name="Tudzynski P."/>
            <person name="Wincker P."/>
            <person name="Andrew M."/>
            <person name="Anthouard V."/>
            <person name="Beever R.E."/>
            <person name="Beffa R."/>
            <person name="Benoit I."/>
            <person name="Bouzid O."/>
            <person name="Brault B."/>
            <person name="Chen Z."/>
            <person name="Choquer M."/>
            <person name="Collemare J."/>
            <person name="Cotton P."/>
            <person name="Danchin E.G."/>
            <person name="Da Silva C."/>
            <person name="Gautier A."/>
            <person name="Giraud C."/>
            <person name="Giraud T."/>
            <person name="Gonzalez C."/>
            <person name="Grossetete S."/>
            <person name="Guldener U."/>
            <person name="Henrissat B."/>
            <person name="Howlett B.J."/>
            <person name="Kodira C."/>
            <person name="Kretschmer M."/>
            <person name="Lappartient A."/>
            <person name="Leroch M."/>
            <person name="Levis C."/>
            <person name="Mauceli E."/>
            <person name="Neuveglise C."/>
            <person name="Oeser B."/>
            <person name="Pearson M."/>
            <person name="Poulain J."/>
            <person name="Poussereau N."/>
            <person name="Quesneville H."/>
            <person name="Rascle C."/>
            <person name="Schumacher J."/>
            <person name="Segurens B."/>
            <person name="Sexton A."/>
            <person name="Silva E."/>
            <person name="Sirven C."/>
            <person name="Soanes D.M."/>
            <person name="Talbot N.J."/>
            <person name="Templeton M."/>
            <person name="Yandava C."/>
            <person name="Yarden O."/>
            <person name="Zeng Q."/>
            <person name="Rollins J.A."/>
            <person name="Lebrun M.H."/>
            <person name="Dickman M."/>
        </authorList>
    </citation>
    <scope>NUCLEOTIDE SEQUENCE [LARGE SCALE GENOMIC DNA]</scope>
    <source>
        <strain evidence="2">ATCC 18683 / 1980 / Ss-1</strain>
    </source>
</reference>
<protein>
    <submittedName>
        <fullName evidence="1">Uncharacterized protein</fullName>
    </submittedName>
</protein>
<dbReference type="RefSeq" id="XP_001594578.1">
    <property type="nucleotide sequence ID" value="XM_001594528.1"/>
</dbReference>